<reference evidence="6 7" key="1">
    <citation type="submission" date="2024-03" db="EMBL/GenBank/DDBJ databases">
        <title>Human intestinal bacterial collection.</title>
        <authorList>
            <person name="Pauvert C."/>
            <person name="Hitch T.C.A."/>
            <person name="Clavel T."/>
        </authorList>
    </citation>
    <scope>NUCLEOTIDE SEQUENCE [LARGE SCALE GENOMIC DNA]</scope>
    <source>
        <strain evidence="6 7">CLA-JM-H16</strain>
    </source>
</reference>
<evidence type="ECO:0000256" key="1">
    <source>
        <dbReference type="ARBA" id="ARBA00012928"/>
    </source>
</evidence>
<dbReference type="GO" id="GO:0034979">
    <property type="term" value="F:NAD-dependent protein lysine deacetylase activity"/>
    <property type="evidence" value="ECO:0007669"/>
    <property type="project" value="UniProtKB-EC"/>
</dbReference>
<evidence type="ECO:0000313" key="6">
    <source>
        <dbReference type="EMBL" id="MEQ2369443.1"/>
    </source>
</evidence>
<comment type="caution">
    <text evidence="6">The sequence shown here is derived from an EMBL/GenBank/DDBJ whole genome shotgun (WGS) entry which is preliminary data.</text>
</comment>
<dbReference type="PROSITE" id="PS50305">
    <property type="entry name" value="SIRTUIN"/>
    <property type="match status" value="1"/>
</dbReference>
<sequence length="282" mass="32817">MEEKYKQIAEKIKDADGILIGASNGLSIAEGYNIFANDERFQSYFSDFQKKYGFRSLIQGSFSRFESENEMWSYYSRMAYYYMYHTQSSTLMQILYTLVKDKPYFVVTSNTDDHFAMAGFERQHIWELEGNMKDMQCANGCHKQIYSNREVVLTMREHEHGMEIPSEYLPKCPKCGGVMKIHVPVNQNFIKGSETQMSYQNYQKFMARFQGKKLLILEFGIGARNQMIKAPFMKIAAKEPNVFYITFNKGEIYIPTQIADKAIGVDGDLSQILPQIERAYRE</sequence>
<dbReference type="InterPro" id="IPR029035">
    <property type="entry name" value="DHS-like_NAD/FAD-binding_dom"/>
</dbReference>
<dbReference type="SUPFAM" id="SSF52467">
    <property type="entry name" value="DHS-like NAD/FAD-binding domain"/>
    <property type="match status" value="1"/>
</dbReference>
<feature type="binding site" evidence="4">
    <location>
        <position position="172"/>
    </location>
    <ligand>
        <name>Zn(2+)</name>
        <dbReference type="ChEBI" id="CHEBI:29105"/>
    </ligand>
</feature>
<comment type="caution">
    <text evidence="4">Lacks conserved residue(s) required for the propagation of feature annotation.</text>
</comment>
<dbReference type="PANTHER" id="PTHR11085">
    <property type="entry name" value="NAD-DEPENDENT PROTEIN DEACYLASE SIRTUIN-5, MITOCHONDRIAL-RELATED"/>
    <property type="match status" value="1"/>
</dbReference>
<evidence type="ECO:0000313" key="7">
    <source>
        <dbReference type="Proteomes" id="UP001473063"/>
    </source>
</evidence>
<dbReference type="InterPro" id="IPR026591">
    <property type="entry name" value="Sirtuin_cat_small_dom_sf"/>
</dbReference>
<dbReference type="Gene3D" id="3.40.50.1220">
    <property type="entry name" value="TPP-binding domain"/>
    <property type="match status" value="1"/>
</dbReference>
<feature type="binding site" evidence="4">
    <location>
        <position position="141"/>
    </location>
    <ligand>
        <name>Zn(2+)</name>
        <dbReference type="ChEBI" id="CHEBI:29105"/>
    </ligand>
</feature>
<keyword evidence="7" id="KW-1185">Reference proteome</keyword>
<dbReference type="Proteomes" id="UP001473063">
    <property type="component" value="Unassembled WGS sequence"/>
</dbReference>
<feature type="binding site" evidence="4">
    <location>
        <position position="137"/>
    </location>
    <ligand>
        <name>Zn(2+)</name>
        <dbReference type="ChEBI" id="CHEBI:29105"/>
    </ligand>
</feature>
<dbReference type="Gene3D" id="3.30.1600.10">
    <property type="entry name" value="SIR2/SIRT2 'Small Domain"/>
    <property type="match status" value="1"/>
</dbReference>
<dbReference type="InterPro" id="IPR003000">
    <property type="entry name" value="Sirtuin"/>
</dbReference>
<organism evidence="6 7">
    <name type="scientific">Blautia aquisgranensis</name>
    <dbReference type="NCBI Taxonomy" id="3133153"/>
    <lineage>
        <taxon>Bacteria</taxon>
        <taxon>Bacillati</taxon>
        <taxon>Bacillota</taxon>
        <taxon>Clostridia</taxon>
        <taxon>Lachnospirales</taxon>
        <taxon>Lachnospiraceae</taxon>
        <taxon>Blautia</taxon>
    </lineage>
</organism>
<keyword evidence="4" id="KW-0479">Metal-binding</keyword>
<feature type="binding site" evidence="4">
    <location>
        <position position="175"/>
    </location>
    <ligand>
        <name>Zn(2+)</name>
        <dbReference type="ChEBI" id="CHEBI:29105"/>
    </ligand>
</feature>
<proteinExistence type="predicted"/>
<keyword evidence="6" id="KW-0012">Acyltransferase</keyword>
<evidence type="ECO:0000259" key="5">
    <source>
        <dbReference type="PROSITE" id="PS50305"/>
    </source>
</evidence>
<dbReference type="InterPro" id="IPR050134">
    <property type="entry name" value="NAD-dep_sirtuin_deacylases"/>
</dbReference>
<evidence type="ECO:0000256" key="4">
    <source>
        <dbReference type="PROSITE-ProRule" id="PRU00236"/>
    </source>
</evidence>
<dbReference type="EC" id="2.3.1.286" evidence="1"/>
<dbReference type="PANTHER" id="PTHR11085:SF10">
    <property type="entry name" value="NAD-DEPENDENT PROTEIN DEACYLASE SIRTUIN-5, MITOCHONDRIAL-RELATED"/>
    <property type="match status" value="1"/>
</dbReference>
<name>A0ABV1BDW3_9FIRM</name>
<keyword evidence="4" id="KW-0862">Zinc</keyword>
<evidence type="ECO:0000256" key="2">
    <source>
        <dbReference type="ARBA" id="ARBA00022679"/>
    </source>
</evidence>
<dbReference type="RefSeq" id="WP_243251668.1">
    <property type="nucleotide sequence ID" value="NZ_JBBMEJ010000001.1"/>
</dbReference>
<gene>
    <name evidence="6" type="ORF">WMO28_00530</name>
</gene>
<dbReference type="InterPro" id="IPR026590">
    <property type="entry name" value="Ssirtuin_cat_dom"/>
</dbReference>
<dbReference type="EMBL" id="JBBMEJ010000001">
    <property type="protein sequence ID" value="MEQ2369443.1"/>
    <property type="molecule type" value="Genomic_DNA"/>
</dbReference>
<keyword evidence="2 6" id="KW-0808">Transferase</keyword>
<dbReference type="Pfam" id="PF02146">
    <property type="entry name" value="SIR2"/>
    <property type="match status" value="1"/>
</dbReference>
<evidence type="ECO:0000256" key="3">
    <source>
        <dbReference type="ARBA" id="ARBA00023027"/>
    </source>
</evidence>
<feature type="domain" description="Deacetylase sirtuin-type" evidence="5">
    <location>
        <begin position="1"/>
        <end position="282"/>
    </location>
</feature>
<keyword evidence="3" id="KW-0520">NAD</keyword>
<protein>
    <recommendedName>
        <fullName evidence="1">protein acetyllysine N-acetyltransferase</fullName>
        <ecNumber evidence="1">2.3.1.286</ecNumber>
    </recommendedName>
</protein>
<accession>A0ABV1BDW3</accession>